<proteinExistence type="predicted"/>
<keyword evidence="1" id="KW-0472">Membrane</keyword>
<dbReference type="STRING" id="915471.SAMN05216201_101204"/>
<dbReference type="OrthoDB" id="237270at2"/>
<dbReference type="EMBL" id="FNZE01000001">
    <property type="protein sequence ID" value="SEI60788.1"/>
    <property type="molecule type" value="Genomic_DNA"/>
</dbReference>
<keyword evidence="3" id="KW-1185">Reference proteome</keyword>
<reference evidence="3" key="1">
    <citation type="submission" date="2016-10" db="EMBL/GenBank/DDBJ databases">
        <authorList>
            <person name="Varghese N."/>
            <person name="Submissions S."/>
        </authorList>
    </citation>
    <scope>NUCLEOTIDE SEQUENCE [LARGE SCALE GENOMIC DNA]</scope>
    <source>
        <strain evidence="3">LMG 25967</strain>
    </source>
</reference>
<sequence length="445" mass="48959">MRRLLQDLSIMLRANLWLVPVLAALGTALFYFVAPPPPMQLRMSGGFDGGGYAAFAEQLKTELAKDGFELILEPSSGARQNLARLLDADSGIHIGLVQSGLELQLDEAERARLHSLGAVYQEPLWLFQRRELAIDGLRDLLPLRVALGSAGSGTAAVSAAMLAANGIDADQYPAQWQARGGSKTADALLAGELDAAFFIGPAENALIQRLAAAPELSLVNFRRAAAYQARMPFVRAIAVGEGLLDLANNSPQRDLITLAPAASLVVNDGFHPALTPLLLAAAREVTRHGSLLDAPGAYPSAEPATFALLDEARYFYSNGLPLLQRFLPFRIASLADRYIILVIPLLVVLIPLLKAVGPLYRWRIRARIYRWYKYLREIDRQLDAGTLPQRLDAEIAHLEGLEEQLARVEVPLAYSNELYQLHLHLRYVIERLQALQQRQNGMQLQ</sequence>
<keyword evidence="1" id="KW-0812">Transmembrane</keyword>
<dbReference type="PANTHER" id="PTHR42941">
    <property type="entry name" value="SLL1037 PROTEIN"/>
    <property type="match status" value="1"/>
</dbReference>
<evidence type="ECO:0000313" key="3">
    <source>
        <dbReference type="Proteomes" id="UP000242930"/>
    </source>
</evidence>
<feature type="transmembrane region" description="Helical" evidence="1">
    <location>
        <begin position="338"/>
        <end position="360"/>
    </location>
</feature>
<keyword evidence="1" id="KW-1133">Transmembrane helix</keyword>
<evidence type="ECO:0000256" key="1">
    <source>
        <dbReference type="SAM" id="Phobius"/>
    </source>
</evidence>
<dbReference type="Gene3D" id="3.40.190.10">
    <property type="entry name" value="Periplasmic binding protein-like II"/>
    <property type="match status" value="2"/>
</dbReference>
<dbReference type="Pfam" id="PF16868">
    <property type="entry name" value="NMT1_3"/>
    <property type="match status" value="1"/>
</dbReference>
<dbReference type="PANTHER" id="PTHR42941:SF1">
    <property type="entry name" value="SLL1037 PROTEIN"/>
    <property type="match status" value="1"/>
</dbReference>
<dbReference type="SUPFAM" id="SSF53850">
    <property type="entry name" value="Periplasmic binding protein-like II"/>
    <property type="match status" value="1"/>
</dbReference>
<dbReference type="InterPro" id="IPR011852">
    <property type="entry name" value="TRAP_TAXI"/>
</dbReference>
<organism evidence="2 3">
    <name type="scientific">Pseudomonas linyingensis</name>
    <dbReference type="NCBI Taxonomy" id="915471"/>
    <lineage>
        <taxon>Bacteria</taxon>
        <taxon>Pseudomonadati</taxon>
        <taxon>Pseudomonadota</taxon>
        <taxon>Gammaproteobacteria</taxon>
        <taxon>Pseudomonadales</taxon>
        <taxon>Pseudomonadaceae</taxon>
        <taxon>Pseudomonas</taxon>
    </lineage>
</organism>
<name>A0A1H6RXY8_9PSED</name>
<evidence type="ECO:0000313" key="2">
    <source>
        <dbReference type="EMBL" id="SEI60788.1"/>
    </source>
</evidence>
<dbReference type="AlphaFoldDB" id="A0A1H6RXY8"/>
<gene>
    <name evidence="2" type="ORF">SAMN05216201_101204</name>
</gene>
<accession>A0A1H6RXY8</accession>
<dbReference type="Proteomes" id="UP000242930">
    <property type="component" value="Unassembled WGS sequence"/>
</dbReference>
<feature type="transmembrane region" description="Helical" evidence="1">
    <location>
        <begin position="12"/>
        <end position="34"/>
    </location>
</feature>
<protein>
    <submittedName>
        <fullName evidence="2">TRAP-type uncharacterized transport system, substrate-binding protein</fullName>
    </submittedName>
</protein>
<dbReference type="RefSeq" id="WP_090305530.1">
    <property type="nucleotide sequence ID" value="NZ_FNZE01000001.1"/>
</dbReference>